<reference evidence="2" key="1">
    <citation type="submission" date="2023-03" db="EMBL/GenBank/DDBJ databases">
        <title>Massive genome expansion in bonnet fungi (Mycena s.s.) driven by repeated elements and novel gene families across ecological guilds.</title>
        <authorList>
            <consortium name="Lawrence Berkeley National Laboratory"/>
            <person name="Harder C.B."/>
            <person name="Miyauchi S."/>
            <person name="Viragh M."/>
            <person name="Kuo A."/>
            <person name="Thoen E."/>
            <person name="Andreopoulos B."/>
            <person name="Lu D."/>
            <person name="Skrede I."/>
            <person name="Drula E."/>
            <person name="Henrissat B."/>
            <person name="Morin E."/>
            <person name="Kohler A."/>
            <person name="Barry K."/>
            <person name="LaButti K."/>
            <person name="Morin E."/>
            <person name="Salamov A."/>
            <person name="Lipzen A."/>
            <person name="Mereny Z."/>
            <person name="Hegedus B."/>
            <person name="Baldrian P."/>
            <person name="Stursova M."/>
            <person name="Weitz H."/>
            <person name="Taylor A."/>
            <person name="Grigoriev I.V."/>
            <person name="Nagy L.G."/>
            <person name="Martin F."/>
            <person name="Kauserud H."/>
        </authorList>
    </citation>
    <scope>NUCLEOTIDE SEQUENCE</scope>
    <source>
        <strain evidence="2">CBHHK182m</strain>
    </source>
</reference>
<dbReference type="Proteomes" id="UP001215598">
    <property type="component" value="Unassembled WGS sequence"/>
</dbReference>
<sequence>MPGPQKPAEDAPFWETKDDNDSTAGPSKKQEFDFASLETSSSEQSVEEQKVSFDKAVTPHVEALKEQWPENDAGQRIYTDEKGFQWDLTPIRLNIWGAHMARGTATVGKAPLSTQFDIKYRIMQQPAVANPFPAQAIPAAPPAASAAADKLLEMMTMSMMMQQQQMQQQQLHAPYYPPPVPATFAHGALPVVQPPPTNPSPVPSAPSSPTKPNHRYVSLDEFCTYYCVAQHLQGLENLGYEPGDKGIVALEREDWYGFLKDAQAGLWL</sequence>
<dbReference type="AlphaFoldDB" id="A0AAD7GTV1"/>
<comment type="caution">
    <text evidence="2">The sequence shown here is derived from an EMBL/GenBank/DDBJ whole genome shotgun (WGS) entry which is preliminary data.</text>
</comment>
<protein>
    <submittedName>
        <fullName evidence="2">Uncharacterized protein</fullName>
    </submittedName>
</protein>
<evidence type="ECO:0000256" key="1">
    <source>
        <dbReference type="SAM" id="MobiDB-lite"/>
    </source>
</evidence>
<feature type="region of interest" description="Disordered" evidence="1">
    <location>
        <begin position="1"/>
        <end position="52"/>
    </location>
</feature>
<name>A0AAD7GTV1_9AGAR</name>
<feature type="region of interest" description="Disordered" evidence="1">
    <location>
        <begin position="187"/>
        <end position="213"/>
    </location>
</feature>
<organism evidence="2 3">
    <name type="scientific">Mycena metata</name>
    <dbReference type="NCBI Taxonomy" id="1033252"/>
    <lineage>
        <taxon>Eukaryota</taxon>
        <taxon>Fungi</taxon>
        <taxon>Dikarya</taxon>
        <taxon>Basidiomycota</taxon>
        <taxon>Agaricomycotina</taxon>
        <taxon>Agaricomycetes</taxon>
        <taxon>Agaricomycetidae</taxon>
        <taxon>Agaricales</taxon>
        <taxon>Marasmiineae</taxon>
        <taxon>Mycenaceae</taxon>
        <taxon>Mycena</taxon>
    </lineage>
</organism>
<keyword evidence="3" id="KW-1185">Reference proteome</keyword>
<accession>A0AAD7GTV1</accession>
<feature type="compositionally biased region" description="Pro residues" evidence="1">
    <location>
        <begin position="192"/>
        <end position="206"/>
    </location>
</feature>
<dbReference type="EMBL" id="JARKIB010000476">
    <property type="protein sequence ID" value="KAJ7705198.1"/>
    <property type="molecule type" value="Genomic_DNA"/>
</dbReference>
<proteinExistence type="predicted"/>
<evidence type="ECO:0000313" key="2">
    <source>
        <dbReference type="EMBL" id="KAJ7705198.1"/>
    </source>
</evidence>
<gene>
    <name evidence="2" type="ORF">B0H16DRAFT_1747336</name>
</gene>
<evidence type="ECO:0000313" key="3">
    <source>
        <dbReference type="Proteomes" id="UP001215598"/>
    </source>
</evidence>